<sequence>MTAAGRVLAVLDAFGPAHRTLTLSAISRRAGLTLPTTHRLVRELVAWGALERDDSGRYAVGLRLLELSALAPRGLGLRDAAFPYLEDLHQTTHGNVHLGVRDGLEVVYVEAIRARVRKPVDSHVGDRWPMHATGTGLVLLAHAHRELQEQVLRSPLTRFSPLTVVDPAELRRRLAQVRRTGVAVARGQITVPDIVVAVPVLGRRGEVAAAISVVVEADDARPRELAAVLAEASRSISASLAG</sequence>
<dbReference type="InterPro" id="IPR005471">
    <property type="entry name" value="Tscrpt_reg_IclR_N"/>
</dbReference>
<dbReference type="SMART" id="SM00346">
    <property type="entry name" value="HTH_ICLR"/>
    <property type="match status" value="1"/>
</dbReference>
<evidence type="ECO:0000259" key="4">
    <source>
        <dbReference type="PROSITE" id="PS51077"/>
    </source>
</evidence>
<dbReference type="PANTHER" id="PTHR30136">
    <property type="entry name" value="HELIX-TURN-HELIX TRANSCRIPTIONAL REGULATOR, ICLR FAMILY"/>
    <property type="match status" value="1"/>
</dbReference>
<dbReference type="PROSITE" id="PS51077">
    <property type="entry name" value="HTH_ICLR"/>
    <property type="match status" value="1"/>
</dbReference>
<evidence type="ECO:0000256" key="1">
    <source>
        <dbReference type="ARBA" id="ARBA00023015"/>
    </source>
</evidence>
<dbReference type="InterPro" id="IPR036388">
    <property type="entry name" value="WH-like_DNA-bd_sf"/>
</dbReference>
<keyword evidence="7" id="KW-1185">Reference proteome</keyword>
<evidence type="ECO:0000256" key="2">
    <source>
        <dbReference type="ARBA" id="ARBA00023125"/>
    </source>
</evidence>
<name>A0ABX1R963_9PSEU</name>
<dbReference type="EMBL" id="JAAXKY010000004">
    <property type="protein sequence ID" value="NMH75985.1"/>
    <property type="molecule type" value="Genomic_DNA"/>
</dbReference>
<feature type="domain" description="HTH iclR-type" evidence="4">
    <location>
        <begin position="1"/>
        <end position="62"/>
    </location>
</feature>
<keyword evidence="1" id="KW-0805">Transcription regulation</keyword>
<dbReference type="Proteomes" id="UP001296706">
    <property type="component" value="Unassembled WGS sequence"/>
</dbReference>
<dbReference type="Pfam" id="PF01614">
    <property type="entry name" value="IclR_C"/>
    <property type="match status" value="1"/>
</dbReference>
<dbReference type="InterPro" id="IPR036390">
    <property type="entry name" value="WH_DNA-bd_sf"/>
</dbReference>
<dbReference type="InterPro" id="IPR029016">
    <property type="entry name" value="GAF-like_dom_sf"/>
</dbReference>
<keyword evidence="3" id="KW-0804">Transcription</keyword>
<dbReference type="Gene3D" id="3.30.450.40">
    <property type="match status" value="1"/>
</dbReference>
<organism evidence="6 7">
    <name type="scientific">Pseudonocardia xinjiangensis</name>
    <dbReference type="NCBI Taxonomy" id="75289"/>
    <lineage>
        <taxon>Bacteria</taxon>
        <taxon>Bacillati</taxon>
        <taxon>Actinomycetota</taxon>
        <taxon>Actinomycetes</taxon>
        <taxon>Pseudonocardiales</taxon>
        <taxon>Pseudonocardiaceae</taxon>
        <taxon>Pseudonocardia</taxon>
    </lineage>
</organism>
<accession>A0ABX1R963</accession>
<dbReference type="InterPro" id="IPR050707">
    <property type="entry name" value="HTH_MetabolicPath_Reg"/>
</dbReference>
<dbReference type="PROSITE" id="PS51078">
    <property type="entry name" value="ICLR_ED"/>
    <property type="match status" value="1"/>
</dbReference>
<dbReference type="PANTHER" id="PTHR30136:SF24">
    <property type="entry name" value="HTH-TYPE TRANSCRIPTIONAL REPRESSOR ALLR"/>
    <property type="match status" value="1"/>
</dbReference>
<reference evidence="6 7" key="1">
    <citation type="submission" date="2020-04" db="EMBL/GenBank/DDBJ databases">
        <authorList>
            <person name="Klaysubun C."/>
            <person name="Duangmal K."/>
            <person name="Lipun K."/>
        </authorList>
    </citation>
    <scope>NUCLEOTIDE SEQUENCE [LARGE SCALE GENOMIC DNA]</scope>
    <source>
        <strain evidence="6 7">JCM 11839</strain>
    </source>
</reference>
<dbReference type="SUPFAM" id="SSF55781">
    <property type="entry name" value="GAF domain-like"/>
    <property type="match status" value="1"/>
</dbReference>
<evidence type="ECO:0000256" key="3">
    <source>
        <dbReference type="ARBA" id="ARBA00023163"/>
    </source>
</evidence>
<protein>
    <submittedName>
        <fullName evidence="6">IclR family transcriptional regulator</fullName>
    </submittedName>
</protein>
<dbReference type="SUPFAM" id="SSF46785">
    <property type="entry name" value="Winged helix' DNA-binding domain"/>
    <property type="match status" value="1"/>
</dbReference>
<proteinExistence type="predicted"/>
<dbReference type="Pfam" id="PF09339">
    <property type="entry name" value="HTH_IclR"/>
    <property type="match status" value="1"/>
</dbReference>
<evidence type="ECO:0000313" key="7">
    <source>
        <dbReference type="Proteomes" id="UP001296706"/>
    </source>
</evidence>
<gene>
    <name evidence="6" type="ORF">HF577_02525</name>
</gene>
<comment type="caution">
    <text evidence="6">The sequence shown here is derived from an EMBL/GenBank/DDBJ whole genome shotgun (WGS) entry which is preliminary data.</text>
</comment>
<evidence type="ECO:0000259" key="5">
    <source>
        <dbReference type="PROSITE" id="PS51078"/>
    </source>
</evidence>
<feature type="domain" description="IclR-ED" evidence="5">
    <location>
        <begin position="63"/>
        <end position="242"/>
    </location>
</feature>
<dbReference type="Gene3D" id="1.10.10.10">
    <property type="entry name" value="Winged helix-like DNA-binding domain superfamily/Winged helix DNA-binding domain"/>
    <property type="match status" value="1"/>
</dbReference>
<keyword evidence="2" id="KW-0238">DNA-binding</keyword>
<dbReference type="InterPro" id="IPR014757">
    <property type="entry name" value="Tscrpt_reg_IclR_C"/>
</dbReference>
<evidence type="ECO:0000313" key="6">
    <source>
        <dbReference type="EMBL" id="NMH75985.1"/>
    </source>
</evidence>